<dbReference type="RefSeq" id="WP_164131143.1">
    <property type="nucleotide sequence ID" value="NZ_JAAGOX010000022.1"/>
</dbReference>
<dbReference type="SUPFAM" id="SSF103247">
    <property type="entry name" value="TT1751-like"/>
    <property type="match status" value="1"/>
</dbReference>
<sequence>MKQLMLALTLAATATAVSAQEMVTYSTNESFSDVAFAVESAIVGRGLVIDHVSHVGDMLERTRADVGSDVVLFDKAEVYTFCSATVSRRVMEADPMNIVFCPYGIFVAQKAGSEEVMVGFRGYPEGPMQEVQGLLDGIVREAVDQ</sequence>
<protein>
    <submittedName>
        <fullName evidence="2">DUF302 domain-containing protein</fullName>
    </submittedName>
</protein>
<dbReference type="AlphaFoldDB" id="A0A6B2NU55"/>
<organism evidence="2">
    <name type="scientific">Ruegeria sp. PrR005</name>
    <dbReference type="NCBI Taxonomy" id="2706882"/>
    <lineage>
        <taxon>Bacteria</taxon>
        <taxon>Pseudomonadati</taxon>
        <taxon>Pseudomonadota</taxon>
        <taxon>Alphaproteobacteria</taxon>
        <taxon>Rhodobacterales</taxon>
        <taxon>Roseobacteraceae</taxon>
        <taxon>Ruegeria</taxon>
    </lineage>
</organism>
<keyword evidence="1" id="KW-0732">Signal</keyword>
<dbReference type="InterPro" id="IPR035923">
    <property type="entry name" value="TT1751-like_sf"/>
</dbReference>
<gene>
    <name evidence="2" type="ORF">G0P99_14895</name>
</gene>
<feature type="signal peptide" evidence="1">
    <location>
        <begin position="1"/>
        <end position="19"/>
    </location>
</feature>
<dbReference type="EMBL" id="JAAGOX010000022">
    <property type="protein sequence ID" value="NDW46253.1"/>
    <property type="molecule type" value="Genomic_DNA"/>
</dbReference>
<feature type="chain" id="PRO_5025382261" evidence="1">
    <location>
        <begin position="20"/>
        <end position="145"/>
    </location>
</feature>
<dbReference type="Gene3D" id="3.30.310.70">
    <property type="entry name" value="TT1751-like domain"/>
    <property type="match status" value="1"/>
</dbReference>
<proteinExistence type="predicted"/>
<comment type="caution">
    <text evidence="2">The sequence shown here is derived from an EMBL/GenBank/DDBJ whole genome shotgun (WGS) entry which is preliminary data.</text>
</comment>
<reference evidence="2" key="1">
    <citation type="submission" date="2020-02" db="EMBL/GenBank/DDBJ databases">
        <title>Delineation of the pyrene-degrading pathway in Roseobacter clade bacteria by genomic analysis.</title>
        <authorList>
            <person name="Zhou H."/>
            <person name="Wang H."/>
        </authorList>
    </citation>
    <scope>NUCLEOTIDE SEQUENCE</scope>
    <source>
        <strain evidence="2">PrR005</strain>
    </source>
</reference>
<accession>A0A6B2NU55</accession>
<evidence type="ECO:0000256" key="1">
    <source>
        <dbReference type="SAM" id="SignalP"/>
    </source>
</evidence>
<evidence type="ECO:0000313" key="2">
    <source>
        <dbReference type="EMBL" id="NDW46253.1"/>
    </source>
</evidence>
<name>A0A6B2NU55_9RHOB</name>